<comment type="caution">
    <text evidence="2">The sequence shown here is derived from an EMBL/GenBank/DDBJ whole genome shotgun (WGS) entry which is preliminary data.</text>
</comment>
<dbReference type="EMBL" id="LNYS01000008">
    <property type="protein sequence ID" value="KTD50479.1"/>
    <property type="molecule type" value="Genomic_DNA"/>
</dbReference>
<dbReference type="GO" id="GO:0016787">
    <property type="term" value="F:hydrolase activity"/>
    <property type="evidence" value="ECO:0007669"/>
    <property type="project" value="UniProtKB-KW"/>
</dbReference>
<keyword evidence="3" id="KW-1185">Reference proteome</keyword>
<evidence type="ECO:0000313" key="2">
    <source>
        <dbReference type="EMBL" id="KTD50479.1"/>
    </source>
</evidence>
<dbReference type="CDD" id="cd06558">
    <property type="entry name" value="crotonase-like"/>
    <property type="match status" value="1"/>
</dbReference>
<dbReference type="GO" id="GO:0006635">
    <property type="term" value="P:fatty acid beta-oxidation"/>
    <property type="evidence" value="ECO:0007669"/>
    <property type="project" value="TreeGrafter"/>
</dbReference>
<sequence>MTNLVSIEDRADIRILTFNHPNQHNPFNNALENAVIDALEEADKAPQINAVVVYGGKNRSFSVGGDFNEVKLFTGGEDVEQWIDRIINLYLAALNLKKPSIACLDGFSIGIGFQLAMMFDWRIMADTGVLIMPELKHGIGCTIGAAILSKVCGYNAMKEIIYGCEPINPERALVYQLINEIHPAEQALEQAVSHAKKMSAYSQVSFQNTKRAINKPMIEALLRTAEESKNTHKACFANKSAEQHFIKILGEKY</sequence>
<comment type="similarity">
    <text evidence="1">Belongs to the enoyl-CoA hydratase/isomerase family.</text>
</comment>
<evidence type="ECO:0000256" key="1">
    <source>
        <dbReference type="ARBA" id="ARBA00005254"/>
    </source>
</evidence>
<dbReference type="PATRIC" id="fig|45073.5.peg.1904"/>
<dbReference type="STRING" id="45073.Lqui_1804"/>
<dbReference type="PANTHER" id="PTHR11941:SF54">
    <property type="entry name" value="ENOYL-COA HYDRATASE, MITOCHONDRIAL"/>
    <property type="match status" value="1"/>
</dbReference>
<reference evidence="2 3" key="1">
    <citation type="submission" date="2015-11" db="EMBL/GenBank/DDBJ databases">
        <title>Genomic analysis of 38 Legionella species identifies large and diverse effector repertoires.</title>
        <authorList>
            <person name="Burstein D."/>
            <person name="Amaro F."/>
            <person name="Zusman T."/>
            <person name="Lifshitz Z."/>
            <person name="Cohen O."/>
            <person name="Gilbert J.A."/>
            <person name="Pupko T."/>
            <person name="Shuman H.A."/>
            <person name="Segal G."/>
        </authorList>
    </citation>
    <scope>NUCLEOTIDE SEQUENCE [LARGE SCALE GENOMIC DNA]</scope>
    <source>
        <strain evidence="2 3">CDC#1442-AUS-E</strain>
    </source>
</reference>
<proteinExistence type="inferred from homology"/>
<dbReference type="AlphaFoldDB" id="A0A0W0Y1B1"/>
<dbReference type="Pfam" id="PF00378">
    <property type="entry name" value="ECH_1"/>
    <property type="match status" value="1"/>
</dbReference>
<organism evidence="2 3">
    <name type="scientific">Legionella quinlivanii</name>
    <dbReference type="NCBI Taxonomy" id="45073"/>
    <lineage>
        <taxon>Bacteria</taxon>
        <taxon>Pseudomonadati</taxon>
        <taxon>Pseudomonadota</taxon>
        <taxon>Gammaproteobacteria</taxon>
        <taxon>Legionellales</taxon>
        <taxon>Legionellaceae</taxon>
        <taxon>Legionella</taxon>
    </lineage>
</organism>
<dbReference type="OrthoDB" id="9777711at2"/>
<dbReference type="Gene3D" id="3.90.226.10">
    <property type="entry name" value="2-enoyl-CoA Hydratase, Chain A, domain 1"/>
    <property type="match status" value="1"/>
</dbReference>
<dbReference type="PANTHER" id="PTHR11941">
    <property type="entry name" value="ENOYL-COA HYDRATASE-RELATED"/>
    <property type="match status" value="1"/>
</dbReference>
<dbReference type="Gene3D" id="1.20.5.1610">
    <property type="match status" value="1"/>
</dbReference>
<dbReference type="RefSeq" id="WP_058507884.1">
    <property type="nucleotide sequence ID" value="NZ_CAAAIK010000030.1"/>
</dbReference>
<dbReference type="InterPro" id="IPR001753">
    <property type="entry name" value="Enoyl-CoA_hydra/iso"/>
</dbReference>
<gene>
    <name evidence="2" type="ORF">Lqui_1804</name>
</gene>
<dbReference type="InterPro" id="IPR029045">
    <property type="entry name" value="ClpP/crotonase-like_dom_sf"/>
</dbReference>
<evidence type="ECO:0000313" key="3">
    <source>
        <dbReference type="Proteomes" id="UP000054618"/>
    </source>
</evidence>
<protein>
    <submittedName>
        <fullName evidence="2">3-hydroxyisobutyryl-CoA hydrolase</fullName>
    </submittedName>
</protein>
<accession>A0A0W0Y1B1</accession>
<dbReference type="SUPFAM" id="SSF52096">
    <property type="entry name" value="ClpP/crotonase"/>
    <property type="match status" value="1"/>
</dbReference>
<name>A0A0W0Y1B1_9GAMM</name>
<keyword evidence="2" id="KW-0378">Hydrolase</keyword>
<dbReference type="Proteomes" id="UP000054618">
    <property type="component" value="Unassembled WGS sequence"/>
</dbReference>